<evidence type="ECO:0000313" key="2">
    <source>
        <dbReference type="EMBL" id="CAE4583921.1"/>
    </source>
</evidence>
<feature type="transmembrane region" description="Helical" evidence="1">
    <location>
        <begin position="468"/>
        <end position="488"/>
    </location>
</feature>
<organism evidence="2">
    <name type="scientific">Ditylum brightwellii</name>
    <dbReference type="NCBI Taxonomy" id="49249"/>
    <lineage>
        <taxon>Eukaryota</taxon>
        <taxon>Sar</taxon>
        <taxon>Stramenopiles</taxon>
        <taxon>Ochrophyta</taxon>
        <taxon>Bacillariophyta</taxon>
        <taxon>Mediophyceae</taxon>
        <taxon>Lithodesmiophycidae</taxon>
        <taxon>Lithodesmiales</taxon>
        <taxon>Lithodesmiaceae</taxon>
        <taxon>Ditylum</taxon>
    </lineage>
</organism>
<keyword evidence="1" id="KW-0472">Membrane</keyword>
<feature type="transmembrane region" description="Helical" evidence="1">
    <location>
        <begin position="256"/>
        <end position="276"/>
    </location>
</feature>
<gene>
    <name evidence="2" type="ORF">DBRI00130_LOCUS2952</name>
</gene>
<protein>
    <submittedName>
        <fullName evidence="2">Uncharacterized protein</fullName>
    </submittedName>
</protein>
<proteinExistence type="predicted"/>
<feature type="transmembrane region" description="Helical" evidence="1">
    <location>
        <begin position="414"/>
        <end position="434"/>
    </location>
</feature>
<sequence length="497" mass="54550">MRKNKRSSASIQLPTSQLSILTQLCVSMLIHRSSVLVNARHNSEGGNIFNEPTAITIASIEITPKENESPFPISSQWECFASSDQPLPTIGSLCELANIDQKIGAASVCNTNPLINLNSAFQNVSTYTVFTTGTFNIACPSEATLAILVSDLSGTNDISASVSDGFDVFLNTFCDDDGETATIIFTKQSDDTEVPCLQPWALNQQAFNCLDEEETALAKPQPIINSVLLMPCNDGQQWKIQAMDCPGDVWSSFRNIPAHAVALVYIAVYVLTYRWATDRDLLPLEAQFELIVRVTLLWLSVISAIRPYTGCPTFAAFQIYRTQVALPLLLLSTFEVTSFVLGVFFCESFETTIDRVRWSGLSNGVPKYIALFLVLNIGAVISLVNFAMFSTRNLTLEKDRKAVEVSDADLWERILRISCGVGGFLLVLFLIIMFQKRGAVKEFWPFIKFIPAVFPGLIIAGFDGDAAIYGWIAELTLIIMTCICTGGATKGDVSDIA</sequence>
<feature type="transmembrane region" description="Helical" evidence="1">
    <location>
        <begin position="325"/>
        <end position="347"/>
    </location>
</feature>
<dbReference type="EMBL" id="HBNS01003641">
    <property type="protein sequence ID" value="CAE4583921.1"/>
    <property type="molecule type" value="Transcribed_RNA"/>
</dbReference>
<name>A0A7S4QHK5_9STRA</name>
<feature type="transmembrane region" description="Helical" evidence="1">
    <location>
        <begin position="368"/>
        <end position="389"/>
    </location>
</feature>
<keyword evidence="1" id="KW-1133">Transmembrane helix</keyword>
<feature type="transmembrane region" description="Helical" evidence="1">
    <location>
        <begin position="446"/>
        <end position="462"/>
    </location>
</feature>
<keyword evidence="1" id="KW-0812">Transmembrane</keyword>
<dbReference type="AlphaFoldDB" id="A0A7S4QHK5"/>
<accession>A0A7S4QHK5</accession>
<reference evidence="2" key="1">
    <citation type="submission" date="2021-01" db="EMBL/GenBank/DDBJ databases">
        <authorList>
            <person name="Corre E."/>
            <person name="Pelletier E."/>
            <person name="Niang G."/>
            <person name="Scheremetjew M."/>
            <person name="Finn R."/>
            <person name="Kale V."/>
            <person name="Holt S."/>
            <person name="Cochrane G."/>
            <person name="Meng A."/>
            <person name="Brown T."/>
            <person name="Cohen L."/>
        </authorList>
    </citation>
    <scope>NUCLEOTIDE SEQUENCE</scope>
    <source>
        <strain evidence="2">GSO104</strain>
    </source>
</reference>
<evidence type="ECO:0000256" key="1">
    <source>
        <dbReference type="SAM" id="Phobius"/>
    </source>
</evidence>